<dbReference type="InterPro" id="IPR050584">
    <property type="entry name" value="Cholesterol_7-desaturase"/>
</dbReference>
<dbReference type="PROSITE" id="PS51296">
    <property type="entry name" value="RIESKE"/>
    <property type="match status" value="1"/>
</dbReference>
<evidence type="ECO:0000256" key="5">
    <source>
        <dbReference type="ARBA" id="ARBA00023014"/>
    </source>
</evidence>
<dbReference type="Proteomes" id="UP000093111">
    <property type="component" value="Unassembled WGS sequence"/>
</dbReference>
<organism evidence="7 8">
    <name type="scientific">Pararhizobium polonicum</name>
    <dbReference type="NCBI Taxonomy" id="1612624"/>
    <lineage>
        <taxon>Bacteria</taxon>
        <taxon>Pseudomonadati</taxon>
        <taxon>Pseudomonadota</taxon>
        <taxon>Alphaproteobacteria</taxon>
        <taxon>Hyphomicrobiales</taxon>
        <taxon>Rhizobiaceae</taxon>
        <taxon>Rhizobium/Agrobacterium group</taxon>
        <taxon>Pararhizobium</taxon>
    </lineage>
</organism>
<dbReference type="STRING" id="1612624.ADU59_14710"/>
<accession>A0A1C7P5Q6</accession>
<dbReference type="PATRIC" id="fig|1612624.7.peg.4856"/>
<dbReference type="Gene3D" id="2.102.10.10">
    <property type="entry name" value="Rieske [2Fe-2S] iron-sulphur domain"/>
    <property type="match status" value="1"/>
</dbReference>
<evidence type="ECO:0000256" key="2">
    <source>
        <dbReference type="ARBA" id="ARBA00022723"/>
    </source>
</evidence>
<comment type="caution">
    <text evidence="7">The sequence shown here is derived from an EMBL/GenBank/DDBJ whole genome shotgun (WGS) entry which is preliminary data.</text>
</comment>
<dbReference type="EMBL" id="LGLV01000008">
    <property type="protein sequence ID" value="OBZ95034.1"/>
    <property type="molecule type" value="Genomic_DNA"/>
</dbReference>
<dbReference type="GO" id="GO:0016491">
    <property type="term" value="F:oxidoreductase activity"/>
    <property type="evidence" value="ECO:0007669"/>
    <property type="project" value="UniProtKB-KW"/>
</dbReference>
<dbReference type="PROSITE" id="PS00570">
    <property type="entry name" value="RING_HYDROXYL_ALPHA"/>
    <property type="match status" value="1"/>
</dbReference>
<feature type="domain" description="Rieske" evidence="6">
    <location>
        <begin position="7"/>
        <end position="111"/>
    </location>
</feature>
<dbReference type="SUPFAM" id="SSF50022">
    <property type="entry name" value="ISP domain"/>
    <property type="match status" value="1"/>
</dbReference>
<keyword evidence="5" id="KW-0411">Iron-sulfur</keyword>
<dbReference type="InterPro" id="IPR017941">
    <property type="entry name" value="Rieske_2Fe-2S"/>
</dbReference>
<dbReference type="InterPro" id="IPR015881">
    <property type="entry name" value="ARHD_Rieske_2Fe_2S"/>
</dbReference>
<evidence type="ECO:0000259" key="6">
    <source>
        <dbReference type="PROSITE" id="PS51296"/>
    </source>
</evidence>
<evidence type="ECO:0000313" key="8">
    <source>
        <dbReference type="Proteomes" id="UP000093111"/>
    </source>
</evidence>
<keyword evidence="4" id="KW-0408">Iron</keyword>
<dbReference type="OrthoDB" id="9800776at2"/>
<evidence type="ECO:0000313" key="7">
    <source>
        <dbReference type="EMBL" id="OBZ95034.1"/>
    </source>
</evidence>
<dbReference type="RefSeq" id="WP_083198276.1">
    <property type="nucleotide sequence ID" value="NZ_LGLV01000008.1"/>
</dbReference>
<protein>
    <recommendedName>
        <fullName evidence="6">Rieske domain-containing protein</fullName>
    </recommendedName>
</protein>
<evidence type="ECO:0000256" key="1">
    <source>
        <dbReference type="ARBA" id="ARBA00022714"/>
    </source>
</evidence>
<name>A0A1C7P5Q6_9HYPH</name>
<keyword evidence="8" id="KW-1185">Reference proteome</keyword>
<evidence type="ECO:0000256" key="3">
    <source>
        <dbReference type="ARBA" id="ARBA00023002"/>
    </source>
</evidence>
<proteinExistence type="predicted"/>
<keyword evidence="3" id="KW-0560">Oxidoreductase</keyword>
<dbReference type="GO" id="GO:0051537">
    <property type="term" value="F:2 iron, 2 sulfur cluster binding"/>
    <property type="evidence" value="ECO:0007669"/>
    <property type="project" value="UniProtKB-KW"/>
</dbReference>
<keyword evidence="2" id="KW-0479">Metal-binding</keyword>
<gene>
    <name evidence="7" type="ORF">ADU59_14710</name>
</gene>
<dbReference type="PANTHER" id="PTHR21266:SF59">
    <property type="entry name" value="BLR4922 PROTEIN"/>
    <property type="match status" value="1"/>
</dbReference>
<keyword evidence="1" id="KW-0001">2Fe-2S</keyword>
<dbReference type="InterPro" id="IPR036922">
    <property type="entry name" value="Rieske_2Fe-2S_sf"/>
</dbReference>
<sequence length="246" mass="26520">MSTGNMWQPVSLSHSIETATSAGTRLSGEDLVVWRDNSGVAHVWEDRCPHRGMRLSFGFVRGDHIACLYHGWQYDTGGQCQYIPAHPDLEVPKTIKVPVYLTQERAGMIWTTLAADAGPLTVPADETGTVPVQSLYVDCSADTAIAALENMTLAPFSAGRDAETTVSAVAPSLYSVSAGQDRLLVGIQTITDKRTALHVVISGLPEIYEGGGQAHFLSWALDLRYRIENPPKKTFAASAHAVAEAL</sequence>
<dbReference type="CDD" id="cd03469">
    <property type="entry name" value="Rieske_RO_Alpha_N"/>
    <property type="match status" value="1"/>
</dbReference>
<evidence type="ECO:0000256" key="4">
    <source>
        <dbReference type="ARBA" id="ARBA00023004"/>
    </source>
</evidence>
<dbReference type="AlphaFoldDB" id="A0A1C7P5Q6"/>
<dbReference type="PANTHER" id="PTHR21266">
    <property type="entry name" value="IRON-SULFUR DOMAIN CONTAINING PROTEIN"/>
    <property type="match status" value="1"/>
</dbReference>
<dbReference type="GO" id="GO:0005506">
    <property type="term" value="F:iron ion binding"/>
    <property type="evidence" value="ECO:0007669"/>
    <property type="project" value="InterPro"/>
</dbReference>
<dbReference type="Pfam" id="PF00355">
    <property type="entry name" value="Rieske"/>
    <property type="match status" value="1"/>
</dbReference>
<reference evidence="7 8" key="1">
    <citation type="journal article" date="2016" name="Syst. Appl. Microbiol.">
        <title>Pararhizobium polonicum sp. nov. isolated from tumors on stone fruit rootstocks.</title>
        <authorList>
            <person name="Pulawska J."/>
            <person name="Kuzmanovic N."/>
            <person name="Willems A."/>
            <person name="Pothier J.F."/>
        </authorList>
    </citation>
    <scope>NUCLEOTIDE SEQUENCE [LARGE SCALE GENOMIC DNA]</scope>
    <source>
        <strain evidence="7 8">F5.1</strain>
    </source>
</reference>